<dbReference type="RefSeq" id="WP_342758477.1">
    <property type="nucleotide sequence ID" value="NZ_CP146256.1"/>
</dbReference>
<gene>
    <name evidence="2" type="ORF">V6984_03790</name>
</gene>
<dbReference type="InterPro" id="IPR059123">
    <property type="entry name" value="StrF_dom"/>
</dbReference>
<reference evidence="2 3" key="1">
    <citation type="submission" date="2024-02" db="EMBL/GenBank/DDBJ databases">
        <title>Bacterial strain from lacustrine sediment.</title>
        <authorList>
            <person name="Petit C."/>
            <person name="Fadhlaoui K."/>
        </authorList>
    </citation>
    <scope>NUCLEOTIDE SEQUENCE [LARGE SCALE GENOMIC DNA]</scope>
    <source>
        <strain evidence="2 3">IPX-CK</strain>
    </source>
</reference>
<keyword evidence="3" id="KW-1185">Reference proteome</keyword>
<proteinExistence type="predicted"/>
<dbReference type="EMBL" id="CP146256">
    <property type="protein sequence ID" value="XAH74899.1"/>
    <property type="molecule type" value="Genomic_DNA"/>
</dbReference>
<evidence type="ECO:0000259" key="1">
    <source>
        <dbReference type="Pfam" id="PF13712"/>
    </source>
</evidence>
<evidence type="ECO:0000313" key="2">
    <source>
        <dbReference type="EMBL" id="XAH74899.1"/>
    </source>
</evidence>
<feature type="domain" description="Streptomycin biosynthesis protein StrF" evidence="1">
    <location>
        <begin position="7"/>
        <end position="44"/>
    </location>
</feature>
<sequence length="46" mass="5403">MNEKKICFIICANDALFFPECCRYIGCLEKPDDMEIELIEVRDAYP</sequence>
<accession>A0ABZ3EZC3</accession>
<dbReference type="Proteomes" id="UP001451571">
    <property type="component" value="Chromosome"/>
</dbReference>
<evidence type="ECO:0000313" key="3">
    <source>
        <dbReference type="Proteomes" id="UP001451571"/>
    </source>
</evidence>
<organism evidence="2 3">
    <name type="scientific">Kineothrix sedimenti</name>
    <dbReference type="NCBI Taxonomy" id="3123317"/>
    <lineage>
        <taxon>Bacteria</taxon>
        <taxon>Bacillati</taxon>
        <taxon>Bacillota</taxon>
        <taxon>Clostridia</taxon>
        <taxon>Lachnospirales</taxon>
        <taxon>Lachnospiraceae</taxon>
        <taxon>Kineothrix</taxon>
    </lineage>
</organism>
<dbReference type="Pfam" id="PF13712">
    <property type="entry name" value="Glyco_tranf_2_5"/>
    <property type="match status" value="1"/>
</dbReference>
<name>A0ABZ3EZC3_9FIRM</name>
<protein>
    <submittedName>
        <fullName evidence="2">Glycosyltransferase</fullName>
    </submittedName>
</protein>